<sequence length="132" mass="14546">MPFAAITYDVKPGHEKELTEIFGNFQRVRGSSVTDAQGRAAGTILATAVFLRDDTLVRVIEYTGDLDAVARHMAGQPGVREVERKLKPYLSRPRDTDTPEGFVATFRRSLLTTVAEISVRDRETSGQGAPRP</sequence>
<dbReference type="Proteomes" id="UP001348265">
    <property type="component" value="Unassembled WGS sequence"/>
</dbReference>
<name>A0ABU7WU97_9ACTN</name>
<evidence type="ECO:0000259" key="1">
    <source>
        <dbReference type="Pfam" id="PF04486"/>
    </source>
</evidence>
<evidence type="ECO:0000313" key="2">
    <source>
        <dbReference type="EMBL" id="MEF3115094.1"/>
    </source>
</evidence>
<evidence type="ECO:0000313" key="3">
    <source>
        <dbReference type="Proteomes" id="UP001348265"/>
    </source>
</evidence>
<reference evidence="2 3" key="1">
    <citation type="submission" date="2023-08" db="EMBL/GenBank/DDBJ databases">
        <authorList>
            <person name="Sharma P."/>
            <person name="Verma V."/>
            <person name="Mohan M.K."/>
            <person name="Dubey A.K."/>
        </authorList>
    </citation>
    <scope>NUCLEOTIDE SEQUENCE [LARGE SCALE GENOMIC DNA]</scope>
    <source>
        <strain evidence="2 3">ADP4</strain>
    </source>
</reference>
<proteinExistence type="predicted"/>
<feature type="domain" description="SchA/CurD-like" evidence="1">
    <location>
        <begin position="1"/>
        <end position="119"/>
    </location>
</feature>
<protein>
    <submittedName>
        <fullName evidence="2">SchA/CurD-like domain-containing protein</fullName>
    </submittedName>
</protein>
<keyword evidence="3" id="KW-1185">Reference proteome</keyword>
<accession>A0ABU7WU97</accession>
<dbReference type="Pfam" id="PF04486">
    <property type="entry name" value="SchA_CurD"/>
    <property type="match status" value="1"/>
</dbReference>
<dbReference type="RefSeq" id="WP_331787363.1">
    <property type="nucleotide sequence ID" value="NZ_JAVFKM010000008.1"/>
</dbReference>
<dbReference type="InterPro" id="IPR007575">
    <property type="entry name" value="SchA_CurD-like"/>
</dbReference>
<organism evidence="2 3">
    <name type="scientific">Streptomyces chrestomyceticus</name>
    <dbReference type="NCBI Taxonomy" id="68185"/>
    <lineage>
        <taxon>Bacteria</taxon>
        <taxon>Bacillati</taxon>
        <taxon>Actinomycetota</taxon>
        <taxon>Actinomycetes</taxon>
        <taxon>Kitasatosporales</taxon>
        <taxon>Streptomycetaceae</taxon>
        <taxon>Streptomyces</taxon>
    </lineage>
</organism>
<dbReference type="EMBL" id="JAVFKM010000008">
    <property type="protein sequence ID" value="MEF3115094.1"/>
    <property type="molecule type" value="Genomic_DNA"/>
</dbReference>
<comment type="caution">
    <text evidence="2">The sequence shown here is derived from an EMBL/GenBank/DDBJ whole genome shotgun (WGS) entry which is preliminary data.</text>
</comment>
<gene>
    <name evidence="2" type="ORF">RB636_18150</name>
</gene>